<organism evidence="2 3">
    <name type="scientific">Staphylococcus aureus</name>
    <dbReference type="NCBI Taxonomy" id="1280"/>
    <lineage>
        <taxon>Bacteria</taxon>
        <taxon>Bacillati</taxon>
        <taxon>Bacillota</taxon>
        <taxon>Bacilli</taxon>
        <taxon>Bacillales</taxon>
        <taxon>Staphylococcaceae</taxon>
        <taxon>Staphylococcus</taxon>
    </lineage>
</organism>
<keyword evidence="2" id="KW-0378">Hydrolase</keyword>
<name>A0A380DZD8_STAAU</name>
<protein>
    <submittedName>
        <fullName evidence="2">SbcD protein</fullName>
        <ecNumber evidence="2">3.1.11.-</ecNumber>
    </submittedName>
</protein>
<evidence type="ECO:0000313" key="3">
    <source>
        <dbReference type="Proteomes" id="UP000254502"/>
    </source>
</evidence>
<evidence type="ECO:0000259" key="1">
    <source>
        <dbReference type="Pfam" id="PF12320"/>
    </source>
</evidence>
<sequence>MAPYCSIHFRKAGQAKGYRRVTINDGIINDVFIPLKPLRQLEIISGEYNDVINEKVHVKNKDNYLHFKLKNMSHITDPMMSLKQIYPNTLALTNETFNYNEGNNAIEIRRKR</sequence>
<dbReference type="GO" id="GO:0016787">
    <property type="term" value="F:hydrolase activity"/>
    <property type="evidence" value="ECO:0007669"/>
    <property type="project" value="UniProtKB-KW"/>
</dbReference>
<evidence type="ECO:0000313" key="2">
    <source>
        <dbReference type="EMBL" id="SUK81311.1"/>
    </source>
</evidence>
<dbReference type="EMBL" id="UHAQ01000003">
    <property type="protein sequence ID" value="SUK81311.1"/>
    <property type="molecule type" value="Genomic_DNA"/>
</dbReference>
<gene>
    <name evidence="2" type="primary">sbcD_2</name>
    <name evidence="2" type="ORF">NCTC5664_02084</name>
</gene>
<accession>A0A380DZD8</accession>
<feature type="domain" description="Nuclease SbcCD subunit D C-terminal" evidence="1">
    <location>
        <begin position="37"/>
        <end position="98"/>
    </location>
</feature>
<reference evidence="2 3" key="1">
    <citation type="submission" date="2018-06" db="EMBL/GenBank/DDBJ databases">
        <authorList>
            <consortium name="Pathogen Informatics"/>
            <person name="Doyle S."/>
        </authorList>
    </citation>
    <scope>NUCLEOTIDE SEQUENCE [LARGE SCALE GENOMIC DNA]</scope>
    <source>
        <strain evidence="2 3">NCTC5664</strain>
    </source>
</reference>
<proteinExistence type="predicted"/>
<dbReference type="Proteomes" id="UP000254502">
    <property type="component" value="Unassembled WGS sequence"/>
</dbReference>
<dbReference type="InterPro" id="IPR026843">
    <property type="entry name" value="SbcD_C"/>
</dbReference>
<dbReference type="Pfam" id="PF12320">
    <property type="entry name" value="SbcD_C"/>
    <property type="match status" value="1"/>
</dbReference>
<dbReference type="AlphaFoldDB" id="A0A380DZD8"/>
<dbReference type="EC" id="3.1.11.-" evidence="2"/>